<keyword evidence="1" id="KW-0378">Hydrolase</keyword>
<comment type="catalytic activity">
    <reaction evidence="1">
        <text>ATP + H2O = ADP + phosphate + H(+)</text>
        <dbReference type="Rhea" id="RHEA:13065"/>
        <dbReference type="ChEBI" id="CHEBI:15377"/>
        <dbReference type="ChEBI" id="CHEBI:15378"/>
        <dbReference type="ChEBI" id="CHEBI:30616"/>
        <dbReference type="ChEBI" id="CHEBI:43474"/>
        <dbReference type="ChEBI" id="CHEBI:456216"/>
        <dbReference type="EC" id="5.6.2.3"/>
    </reaction>
</comment>
<dbReference type="GO" id="GO:0000723">
    <property type="term" value="P:telomere maintenance"/>
    <property type="evidence" value="ECO:0007669"/>
    <property type="project" value="InterPro"/>
</dbReference>
<proteinExistence type="inferred from homology"/>
<keyword evidence="1" id="KW-0234">DNA repair</keyword>
<dbReference type="AlphaFoldDB" id="K5WIQ7"/>
<dbReference type="InterPro" id="IPR010285">
    <property type="entry name" value="DNA_helicase_pif1-like_DEAD"/>
</dbReference>
<dbReference type="InParanoid" id="K5WIQ7"/>
<name>K5WIQ7_PHACS</name>
<dbReference type="Pfam" id="PF05970">
    <property type="entry name" value="PIF1"/>
    <property type="match status" value="1"/>
</dbReference>
<dbReference type="SUPFAM" id="SSF52540">
    <property type="entry name" value="P-loop containing nucleoside triphosphate hydrolases"/>
    <property type="match status" value="1"/>
</dbReference>
<dbReference type="EC" id="5.6.2.3" evidence="1"/>
<dbReference type="GeneID" id="18920235"/>
<evidence type="ECO:0000256" key="1">
    <source>
        <dbReference type="RuleBase" id="RU363044"/>
    </source>
</evidence>
<keyword evidence="4" id="KW-1185">Reference proteome</keyword>
<keyword evidence="1" id="KW-0227">DNA damage</keyword>
<dbReference type="KEGG" id="pco:PHACADRAFT_67122"/>
<feature type="non-terminal residue" evidence="3">
    <location>
        <position position="1"/>
    </location>
</feature>
<evidence type="ECO:0000259" key="2">
    <source>
        <dbReference type="Pfam" id="PF05970"/>
    </source>
</evidence>
<reference evidence="3 4" key="1">
    <citation type="journal article" date="2012" name="BMC Genomics">
        <title>Comparative genomics of the white-rot fungi, Phanerochaete carnosa and P. chrysosporium, to elucidate the genetic basis of the distinct wood types they colonize.</title>
        <authorList>
            <person name="Suzuki H."/>
            <person name="MacDonald J."/>
            <person name="Syed K."/>
            <person name="Salamov A."/>
            <person name="Hori C."/>
            <person name="Aerts A."/>
            <person name="Henrissat B."/>
            <person name="Wiebenga A."/>
            <person name="vanKuyk P.A."/>
            <person name="Barry K."/>
            <person name="Lindquist E."/>
            <person name="LaButti K."/>
            <person name="Lapidus A."/>
            <person name="Lucas S."/>
            <person name="Coutinho P."/>
            <person name="Gong Y."/>
            <person name="Samejima M."/>
            <person name="Mahadevan R."/>
            <person name="Abou-Zaid M."/>
            <person name="de Vries R.P."/>
            <person name="Igarashi K."/>
            <person name="Yadav J.S."/>
            <person name="Grigoriev I.V."/>
            <person name="Master E.R."/>
        </authorList>
    </citation>
    <scope>NUCLEOTIDE SEQUENCE [LARGE SCALE GENOMIC DNA]</scope>
    <source>
        <strain evidence="3 4">HHB-10118-sp</strain>
    </source>
</reference>
<comment type="similarity">
    <text evidence="1">Belongs to the helicase family.</text>
</comment>
<accession>K5WIQ7</accession>
<keyword evidence="1" id="KW-0547">Nucleotide-binding</keyword>
<dbReference type="PANTHER" id="PTHR10492">
    <property type="match status" value="1"/>
</dbReference>
<dbReference type="GO" id="GO:0006281">
    <property type="term" value="P:DNA repair"/>
    <property type="evidence" value="ECO:0007669"/>
    <property type="project" value="UniProtKB-KW"/>
</dbReference>
<dbReference type="Gene3D" id="3.40.50.300">
    <property type="entry name" value="P-loop containing nucleotide triphosphate hydrolases"/>
    <property type="match status" value="1"/>
</dbReference>
<keyword evidence="1" id="KW-0067">ATP-binding</keyword>
<dbReference type="HOGENOM" id="CLU_001324_9_7_1"/>
<dbReference type="GO" id="GO:0005524">
    <property type="term" value="F:ATP binding"/>
    <property type="evidence" value="ECO:0007669"/>
    <property type="project" value="UniProtKB-KW"/>
</dbReference>
<feature type="domain" description="DNA helicase Pif1-like DEAD-box helicase" evidence="2">
    <location>
        <begin position="8"/>
        <end position="84"/>
    </location>
</feature>
<evidence type="ECO:0000313" key="4">
    <source>
        <dbReference type="Proteomes" id="UP000008370"/>
    </source>
</evidence>
<protein>
    <recommendedName>
        <fullName evidence="1">ATP-dependent DNA helicase</fullName>
        <ecNumber evidence="1">5.6.2.3</ecNumber>
    </recommendedName>
</protein>
<dbReference type="GO" id="GO:0006310">
    <property type="term" value="P:DNA recombination"/>
    <property type="evidence" value="ECO:0007669"/>
    <property type="project" value="UniProtKB-KW"/>
</dbReference>
<comment type="cofactor">
    <cofactor evidence="1">
        <name>Mg(2+)</name>
        <dbReference type="ChEBI" id="CHEBI:18420"/>
    </cofactor>
</comment>
<dbReference type="GO" id="GO:0016887">
    <property type="term" value="F:ATP hydrolysis activity"/>
    <property type="evidence" value="ECO:0007669"/>
    <property type="project" value="RHEA"/>
</dbReference>
<keyword evidence="1" id="KW-0233">DNA recombination</keyword>
<dbReference type="OrthoDB" id="3366231at2759"/>
<dbReference type="EMBL" id="JH930469">
    <property type="protein sequence ID" value="EKM58994.1"/>
    <property type="molecule type" value="Genomic_DNA"/>
</dbReference>
<feature type="non-terminal residue" evidence="3">
    <location>
        <position position="84"/>
    </location>
</feature>
<dbReference type="GO" id="GO:0043139">
    <property type="term" value="F:5'-3' DNA helicase activity"/>
    <property type="evidence" value="ECO:0007669"/>
    <property type="project" value="UniProtKB-EC"/>
</dbReference>
<evidence type="ECO:0000313" key="3">
    <source>
        <dbReference type="EMBL" id="EKM58994.1"/>
    </source>
</evidence>
<dbReference type="Proteomes" id="UP000008370">
    <property type="component" value="Unassembled WGS sequence"/>
</dbReference>
<keyword evidence="1" id="KW-0347">Helicase</keyword>
<dbReference type="PANTHER" id="PTHR10492:SF57">
    <property type="entry name" value="ATP-DEPENDENT DNA HELICASE"/>
    <property type="match status" value="1"/>
</dbReference>
<dbReference type="RefSeq" id="XP_007391575.1">
    <property type="nucleotide sequence ID" value="XM_007391513.1"/>
</dbReference>
<sequence length="84" mass="9125">ANSAFAHLNTKQCAIFHTIVDAAMHKRQLLAFIDGKAGQGKTFLINAFCDYLCTQKVIVLPTATSGYAAQLYSGSRTTHSTFKV</sequence>
<organism evidence="3 4">
    <name type="scientific">Phanerochaete carnosa (strain HHB-10118-sp)</name>
    <name type="common">White-rot fungus</name>
    <name type="synonym">Peniophora carnosa</name>
    <dbReference type="NCBI Taxonomy" id="650164"/>
    <lineage>
        <taxon>Eukaryota</taxon>
        <taxon>Fungi</taxon>
        <taxon>Dikarya</taxon>
        <taxon>Basidiomycota</taxon>
        <taxon>Agaricomycotina</taxon>
        <taxon>Agaricomycetes</taxon>
        <taxon>Polyporales</taxon>
        <taxon>Phanerochaetaceae</taxon>
        <taxon>Phanerochaete</taxon>
    </lineage>
</organism>
<dbReference type="InterPro" id="IPR027417">
    <property type="entry name" value="P-loop_NTPase"/>
</dbReference>
<gene>
    <name evidence="3" type="ORF">PHACADRAFT_67122</name>
</gene>